<dbReference type="Gene3D" id="2.60.40.3210">
    <property type="entry name" value="Zona pellucida, ZP-N domain"/>
    <property type="match status" value="1"/>
</dbReference>
<evidence type="ECO:0000256" key="1">
    <source>
        <dbReference type="ARBA" id="ARBA00022729"/>
    </source>
</evidence>
<dbReference type="AlphaFoldDB" id="A0AAV6YKN6"/>
<evidence type="ECO:0000313" key="6">
    <source>
        <dbReference type="EMBL" id="KAG8537762.1"/>
    </source>
</evidence>
<name>A0AAV6YKN6_ENGPU</name>
<evidence type="ECO:0000256" key="2">
    <source>
        <dbReference type="ARBA" id="ARBA00023157"/>
    </source>
</evidence>
<proteinExistence type="predicted"/>
<dbReference type="InterPro" id="IPR001507">
    <property type="entry name" value="ZP_dom"/>
</dbReference>
<keyword evidence="7" id="KW-1185">Reference proteome</keyword>
<comment type="caution">
    <text evidence="6">The sequence shown here is derived from an EMBL/GenBank/DDBJ whole genome shotgun (WGS) entry which is preliminary data.</text>
</comment>
<keyword evidence="4" id="KW-1133">Transmembrane helix</keyword>
<evidence type="ECO:0000256" key="4">
    <source>
        <dbReference type="SAM" id="Phobius"/>
    </source>
</evidence>
<reference evidence="6" key="1">
    <citation type="thesis" date="2020" institute="ProQuest LLC" country="789 East Eisenhower Parkway, Ann Arbor, MI, USA">
        <title>Comparative Genomics and Chromosome Evolution.</title>
        <authorList>
            <person name="Mudd A.B."/>
        </authorList>
    </citation>
    <scope>NUCLEOTIDE SEQUENCE</scope>
    <source>
        <strain evidence="6">237g6f4</strain>
        <tissue evidence="6">Blood</tissue>
    </source>
</reference>
<accession>A0AAV6YKN6</accession>
<sequence length="276" mass="31582">ETEDEIVFKNQASSFHNELTVITRKHGVSIPFNCSFPKKSRVSASFRAHKSDYVFTEAGFGNFTYTFQFYTDDRFVEVETQYPLQVELRELIYMEIQVSSSIPNVQLFVESCKATPHDNPDDPIFYDIKRNGCIIDETFVEYSLTRTRYRFAMEAFAFIGDYSEVYMSCTVILCKSGDPSTRCNQGCLPKSMADPKRRRRSLTSESQQHFISQGPLRMKRQSPSDTGDVESPSLNVNTLVMSLSGAAIVVLLGLSVHLYTKRRRLSGYQRLQTQEL</sequence>
<keyword evidence="2" id="KW-1015">Disulfide bond</keyword>
<evidence type="ECO:0000256" key="3">
    <source>
        <dbReference type="SAM" id="MobiDB-lite"/>
    </source>
</evidence>
<dbReference type="Pfam" id="PF00100">
    <property type="entry name" value="Zona_pellucida"/>
    <property type="match status" value="1"/>
</dbReference>
<feature type="transmembrane region" description="Helical" evidence="4">
    <location>
        <begin position="239"/>
        <end position="260"/>
    </location>
</feature>
<dbReference type="Proteomes" id="UP000824782">
    <property type="component" value="Unassembled WGS sequence"/>
</dbReference>
<feature type="non-terminal residue" evidence="6">
    <location>
        <position position="1"/>
    </location>
</feature>
<keyword evidence="1" id="KW-0732">Signal</keyword>
<dbReference type="InterPro" id="IPR042235">
    <property type="entry name" value="ZP-C_dom"/>
</dbReference>
<feature type="region of interest" description="Disordered" evidence="3">
    <location>
        <begin position="191"/>
        <end position="230"/>
    </location>
</feature>
<organism evidence="6 7">
    <name type="scientific">Engystomops pustulosus</name>
    <name type="common">Tungara frog</name>
    <name type="synonym">Physalaemus pustulosus</name>
    <dbReference type="NCBI Taxonomy" id="76066"/>
    <lineage>
        <taxon>Eukaryota</taxon>
        <taxon>Metazoa</taxon>
        <taxon>Chordata</taxon>
        <taxon>Craniata</taxon>
        <taxon>Vertebrata</taxon>
        <taxon>Euteleostomi</taxon>
        <taxon>Amphibia</taxon>
        <taxon>Batrachia</taxon>
        <taxon>Anura</taxon>
        <taxon>Neobatrachia</taxon>
        <taxon>Hyloidea</taxon>
        <taxon>Leptodactylidae</taxon>
        <taxon>Leiuperinae</taxon>
        <taxon>Engystomops</taxon>
    </lineage>
</organism>
<dbReference type="EMBL" id="WNYA01027068">
    <property type="protein sequence ID" value="KAG8537762.1"/>
    <property type="molecule type" value="Genomic_DNA"/>
</dbReference>
<evidence type="ECO:0000259" key="5">
    <source>
        <dbReference type="PROSITE" id="PS51034"/>
    </source>
</evidence>
<dbReference type="Gene3D" id="2.60.40.4100">
    <property type="entry name" value="Zona pellucida, ZP-C domain"/>
    <property type="match status" value="1"/>
</dbReference>
<feature type="domain" description="ZP" evidence="5">
    <location>
        <begin position="1"/>
        <end position="190"/>
    </location>
</feature>
<dbReference type="PROSITE" id="PS51034">
    <property type="entry name" value="ZP_2"/>
    <property type="match status" value="1"/>
</dbReference>
<evidence type="ECO:0000313" key="7">
    <source>
        <dbReference type="Proteomes" id="UP000824782"/>
    </source>
</evidence>
<dbReference type="SMART" id="SM00241">
    <property type="entry name" value="ZP"/>
    <property type="match status" value="1"/>
</dbReference>
<dbReference type="InterPro" id="IPR055355">
    <property type="entry name" value="ZP-C"/>
</dbReference>
<dbReference type="PANTHER" id="PTHR14002">
    <property type="entry name" value="ENDOGLIN/TGF-BETA RECEPTOR TYPE III"/>
    <property type="match status" value="1"/>
</dbReference>
<gene>
    <name evidence="6" type="ORF">GDO81_023969</name>
</gene>
<keyword evidence="4" id="KW-0472">Membrane</keyword>
<protein>
    <recommendedName>
        <fullName evidence="5">ZP domain-containing protein</fullName>
    </recommendedName>
</protein>
<dbReference type="PANTHER" id="PTHR14002:SF59">
    <property type="entry name" value="CUB AND ZONA PELLUCIDA-LIKE DOMAIN-CONTAINING PROTEIN 1-RELATED"/>
    <property type="match status" value="1"/>
</dbReference>
<keyword evidence="4" id="KW-0812">Transmembrane</keyword>